<evidence type="ECO:0000313" key="1">
    <source>
        <dbReference type="EMBL" id="MBO0441827.1"/>
    </source>
</evidence>
<proteinExistence type="predicted"/>
<gene>
    <name evidence="1" type="ORF">JZO69_15780</name>
</gene>
<keyword evidence="2" id="KW-1185">Reference proteome</keyword>
<protein>
    <submittedName>
        <fullName evidence="1">Uncharacterized protein</fullName>
    </submittedName>
</protein>
<name>A0ABS3H2S0_9ENTE</name>
<evidence type="ECO:0000313" key="2">
    <source>
        <dbReference type="Proteomes" id="UP000664632"/>
    </source>
</evidence>
<dbReference type="RefSeq" id="WP_207113780.1">
    <property type="nucleotide sequence ID" value="NZ_JAFLWD010000050.1"/>
</dbReference>
<dbReference type="EMBL" id="JAFLWD010000050">
    <property type="protein sequence ID" value="MBO0441827.1"/>
    <property type="molecule type" value="Genomic_DNA"/>
</dbReference>
<dbReference type="Proteomes" id="UP000664632">
    <property type="component" value="Unassembled WGS sequence"/>
</dbReference>
<comment type="caution">
    <text evidence="1">The sequence shown here is derived from an EMBL/GenBank/DDBJ whole genome shotgun (WGS) entry which is preliminary data.</text>
</comment>
<organism evidence="1 2">
    <name type="scientific">Candidatus Enterococcus ikei</name>
    <dbReference type="NCBI Taxonomy" id="2815326"/>
    <lineage>
        <taxon>Bacteria</taxon>
        <taxon>Bacillati</taxon>
        <taxon>Bacillota</taxon>
        <taxon>Bacilli</taxon>
        <taxon>Lactobacillales</taxon>
        <taxon>Enterococcaceae</taxon>
        <taxon>Enterococcus</taxon>
    </lineage>
</organism>
<reference evidence="1 2" key="1">
    <citation type="submission" date="2021-03" db="EMBL/GenBank/DDBJ databases">
        <title>Enterococcal diversity collection.</title>
        <authorList>
            <person name="Gilmore M.S."/>
            <person name="Schwartzman J."/>
            <person name="Van Tyne D."/>
            <person name="Martin M."/>
            <person name="Earl A.M."/>
            <person name="Manson A.L."/>
            <person name="Straub T."/>
            <person name="Salamzade R."/>
            <person name="Saavedra J."/>
            <person name="Lebreton F."/>
            <person name="Prichula J."/>
            <person name="Schaufler K."/>
            <person name="Gaca A."/>
            <person name="Sgardioli B."/>
            <person name="Wagenaar J."/>
            <person name="Strong T."/>
        </authorList>
    </citation>
    <scope>NUCLEOTIDE SEQUENCE [LARGE SCALE GENOMIC DNA]</scope>
    <source>
        <strain evidence="1 2">DIV0869a</strain>
    </source>
</reference>
<sequence>MQFNATFLPTDFSENKLNVLSLVKLLVQVKESDGTKIEEFETDPSEKIYKINTELSSTMKVEVTVVPDEIIEFYPVVTAI</sequence>
<accession>A0ABS3H2S0</accession>